<dbReference type="CDD" id="cd13778">
    <property type="entry name" value="Aar2_C"/>
    <property type="match status" value="1"/>
</dbReference>
<evidence type="ECO:0000313" key="6">
    <source>
        <dbReference type="Proteomes" id="UP000008181"/>
    </source>
</evidence>
<feature type="region of interest" description="Disordered" evidence="2">
    <location>
        <begin position="320"/>
        <end position="358"/>
    </location>
</feature>
<gene>
    <name evidence="5" type="ORF">THITE_2120144</name>
</gene>
<dbReference type="EMBL" id="CP003012">
    <property type="protein sequence ID" value="AEO69560.1"/>
    <property type="molecule type" value="Genomic_DNA"/>
</dbReference>
<evidence type="ECO:0000259" key="3">
    <source>
        <dbReference type="Pfam" id="PF05282"/>
    </source>
</evidence>
<protein>
    <submittedName>
        <fullName evidence="5">Uncharacterized protein</fullName>
    </submittedName>
</protein>
<dbReference type="STRING" id="578455.G2R9L6"/>
<dbReference type="eggNOG" id="KOG3937">
    <property type="taxonomic scope" value="Eukaryota"/>
</dbReference>
<dbReference type="HOGENOM" id="CLU_024943_1_0_1"/>
<accession>G2R9L6</accession>
<proteinExistence type="inferred from homology"/>
<dbReference type="AlphaFoldDB" id="G2R9L6"/>
<dbReference type="InterPro" id="IPR038514">
    <property type="entry name" value="AAR2_C_sf"/>
</dbReference>
<dbReference type="InterPro" id="IPR038516">
    <property type="entry name" value="AAR2_N_sf"/>
</dbReference>
<dbReference type="PANTHER" id="PTHR12689">
    <property type="entry name" value="A1 CISTRON SPLICING FACTOR AAR2-RELATED"/>
    <property type="match status" value="1"/>
</dbReference>
<feature type="domain" description="AAR2 C-terminal" evidence="3">
    <location>
        <begin position="232"/>
        <end position="413"/>
    </location>
</feature>
<organism evidence="5 6">
    <name type="scientific">Thermothielavioides terrestris (strain ATCC 38088 / NRRL 8126)</name>
    <name type="common">Thielavia terrestris</name>
    <dbReference type="NCBI Taxonomy" id="578455"/>
    <lineage>
        <taxon>Eukaryota</taxon>
        <taxon>Fungi</taxon>
        <taxon>Dikarya</taxon>
        <taxon>Ascomycota</taxon>
        <taxon>Pezizomycotina</taxon>
        <taxon>Sordariomycetes</taxon>
        <taxon>Sordariomycetidae</taxon>
        <taxon>Sordariales</taxon>
        <taxon>Chaetomiaceae</taxon>
        <taxon>Thermothielavioides</taxon>
        <taxon>Thermothielavioides terrestris</taxon>
    </lineage>
</organism>
<dbReference type="CDD" id="cd13777">
    <property type="entry name" value="Aar2_N"/>
    <property type="match status" value="1"/>
</dbReference>
<dbReference type="OrthoDB" id="201752at2759"/>
<dbReference type="KEGG" id="ttt:THITE_2120144"/>
<dbReference type="GO" id="GO:0000244">
    <property type="term" value="P:spliceosomal tri-snRNP complex assembly"/>
    <property type="evidence" value="ECO:0007669"/>
    <property type="project" value="TreeGrafter"/>
</dbReference>
<sequence length="459" mass="50465">MASARDVGSEATGVPLSAYLKEGDVFRLLGLPENLVVGLDAMAITTRKTLSGFRGIPPGAHFLWVQQPGGVSRCGYWFTTGVRGAMHTKQWDPYNELLVEPQTQSDTQAQSEANMETVYPTLQPYNLHDRRGHTSGGPVLGPRHDVSLSWARSPASVWKTLTSGISAQYLGRVTGRGEAREYLVDSTDVAKDSGGGSERDPARVTGGLDFLFAQDFRDLQVLDFGSLNAQVADTTPRIQALLARASNPVTERDILAEMQFTFLTGTHLGNPACLEHWWNVVLKIALRAYTLAASRPQLAEGLLRTLHAQLFYTEHYLGSSAPSSDAGRLPMTDTDRRPDDKATSEADPDSDDRPIFQYKPQNRRKLRQALARYKGRLSEVLRGLGSHITPAQQAVGAAFEDLETWLWRRNWDLRGEEDGLERGAGGGEAADSDEDEDQQPVIVELDEEGREVGLVSFSD</sequence>
<feature type="region of interest" description="Disordered" evidence="2">
    <location>
        <begin position="416"/>
        <end position="439"/>
    </location>
</feature>
<dbReference type="RefSeq" id="XP_003655896.1">
    <property type="nucleotide sequence ID" value="XM_003655848.1"/>
</dbReference>
<dbReference type="Gene3D" id="1.25.40.550">
    <property type="entry name" value="Aar2, C-terminal domain-like"/>
    <property type="match status" value="1"/>
</dbReference>
<feature type="domain" description="AAR2 N-terminal" evidence="4">
    <location>
        <begin position="24"/>
        <end position="175"/>
    </location>
</feature>
<dbReference type="GeneID" id="11520085"/>
<dbReference type="Pfam" id="PF20981">
    <property type="entry name" value="AAR2_1st"/>
    <property type="match status" value="1"/>
</dbReference>
<feature type="compositionally biased region" description="Acidic residues" evidence="2">
    <location>
        <begin position="430"/>
        <end position="439"/>
    </location>
</feature>
<dbReference type="PANTHER" id="PTHR12689:SF4">
    <property type="entry name" value="PROTEIN AAR2 HOMOLOG"/>
    <property type="match status" value="1"/>
</dbReference>
<reference evidence="5 6" key="1">
    <citation type="journal article" date="2011" name="Nat. Biotechnol.">
        <title>Comparative genomic analysis of the thermophilic biomass-degrading fungi Myceliophthora thermophila and Thielavia terrestris.</title>
        <authorList>
            <person name="Berka R.M."/>
            <person name="Grigoriev I.V."/>
            <person name="Otillar R."/>
            <person name="Salamov A."/>
            <person name="Grimwood J."/>
            <person name="Reid I."/>
            <person name="Ishmael N."/>
            <person name="John T."/>
            <person name="Darmond C."/>
            <person name="Moisan M.-C."/>
            <person name="Henrissat B."/>
            <person name="Coutinho P.M."/>
            <person name="Lombard V."/>
            <person name="Natvig D.O."/>
            <person name="Lindquist E."/>
            <person name="Schmutz J."/>
            <person name="Lucas S."/>
            <person name="Harris P."/>
            <person name="Powlowski J."/>
            <person name="Bellemare A."/>
            <person name="Taylor D."/>
            <person name="Butler G."/>
            <person name="de Vries R.P."/>
            <person name="Allijn I.E."/>
            <person name="van den Brink J."/>
            <person name="Ushinsky S."/>
            <person name="Storms R."/>
            <person name="Powell A.J."/>
            <person name="Paulsen I.T."/>
            <person name="Elbourne L.D.H."/>
            <person name="Baker S.E."/>
            <person name="Magnuson J."/>
            <person name="LaBoissiere S."/>
            <person name="Clutterbuck A.J."/>
            <person name="Martinez D."/>
            <person name="Wogulis M."/>
            <person name="de Leon A.L."/>
            <person name="Rey M.W."/>
            <person name="Tsang A."/>
        </authorList>
    </citation>
    <scope>NUCLEOTIDE SEQUENCE [LARGE SCALE GENOMIC DNA]</scope>
    <source>
        <strain evidence="6">ATCC 38088 / NRRL 8126</strain>
    </source>
</reference>
<dbReference type="InterPro" id="IPR033648">
    <property type="entry name" value="AAR2_C"/>
</dbReference>
<evidence type="ECO:0000256" key="1">
    <source>
        <dbReference type="ARBA" id="ARBA00006281"/>
    </source>
</evidence>
<feature type="compositionally biased region" description="Basic and acidic residues" evidence="2">
    <location>
        <begin position="333"/>
        <end position="344"/>
    </location>
</feature>
<dbReference type="Proteomes" id="UP000008181">
    <property type="component" value="Chromosome 4"/>
</dbReference>
<dbReference type="InterPro" id="IPR007946">
    <property type="entry name" value="AAR2"/>
</dbReference>
<dbReference type="InterPro" id="IPR033647">
    <property type="entry name" value="Aar2_N"/>
</dbReference>
<evidence type="ECO:0000259" key="4">
    <source>
        <dbReference type="Pfam" id="PF20981"/>
    </source>
</evidence>
<dbReference type="Gene3D" id="2.60.34.20">
    <property type="match status" value="1"/>
</dbReference>
<comment type="similarity">
    <text evidence="1">Belongs to the AAR2 family.</text>
</comment>
<evidence type="ECO:0000313" key="5">
    <source>
        <dbReference type="EMBL" id="AEO69560.1"/>
    </source>
</evidence>
<keyword evidence="6" id="KW-1185">Reference proteome</keyword>
<name>G2R9L6_THETT</name>
<dbReference type="Pfam" id="PF05282">
    <property type="entry name" value="AAR2"/>
    <property type="match status" value="1"/>
</dbReference>
<evidence type="ECO:0000256" key="2">
    <source>
        <dbReference type="SAM" id="MobiDB-lite"/>
    </source>
</evidence>